<organism evidence="1 2">
    <name type="scientific">Bradyrhizobium canariense</name>
    <dbReference type="NCBI Taxonomy" id="255045"/>
    <lineage>
        <taxon>Bacteria</taxon>
        <taxon>Pseudomonadati</taxon>
        <taxon>Pseudomonadota</taxon>
        <taxon>Alphaproteobacteria</taxon>
        <taxon>Hyphomicrobiales</taxon>
        <taxon>Nitrobacteraceae</taxon>
        <taxon>Bradyrhizobium</taxon>
    </lineage>
</organism>
<dbReference type="EMBL" id="LT629750">
    <property type="protein sequence ID" value="SDS72384.1"/>
    <property type="molecule type" value="Genomic_DNA"/>
</dbReference>
<accession>A0A1H1UIK0</accession>
<reference evidence="2" key="1">
    <citation type="submission" date="2016-10" db="EMBL/GenBank/DDBJ databases">
        <authorList>
            <person name="Varghese N."/>
            <person name="Submissions S."/>
        </authorList>
    </citation>
    <scope>NUCLEOTIDE SEQUENCE [LARGE SCALE GENOMIC DNA]</scope>
    <source>
        <strain evidence="2">GAS369</strain>
    </source>
</reference>
<gene>
    <name evidence="1" type="ORF">SAMN05444158_2978</name>
</gene>
<proteinExistence type="predicted"/>
<evidence type="ECO:0000313" key="2">
    <source>
        <dbReference type="Proteomes" id="UP000243904"/>
    </source>
</evidence>
<dbReference type="AlphaFoldDB" id="A0A1H1UIK0"/>
<keyword evidence="2" id="KW-1185">Reference proteome</keyword>
<protein>
    <submittedName>
        <fullName evidence="1">Uncharacterized protein</fullName>
    </submittedName>
</protein>
<dbReference type="Proteomes" id="UP000243904">
    <property type="component" value="Chromosome I"/>
</dbReference>
<name>A0A1H1UIK0_9BRAD</name>
<evidence type="ECO:0000313" key="1">
    <source>
        <dbReference type="EMBL" id="SDS72384.1"/>
    </source>
</evidence>
<sequence length="62" mass="7076">MSPSSTLMTEVVIGFAERCYEVRTAASHFSLEDFFCFCIRFVADSCHHLADYSHPSAKWRSP</sequence>